<evidence type="ECO:0000313" key="1">
    <source>
        <dbReference type="EMBL" id="KAL0462898.1"/>
    </source>
</evidence>
<dbReference type="CDD" id="cd09272">
    <property type="entry name" value="RNase_HI_RT_Ty1"/>
    <property type="match status" value="1"/>
</dbReference>
<gene>
    <name evidence="1" type="ORF">Slati_0177400</name>
</gene>
<name>A0AAW2YAI9_9LAMI</name>
<dbReference type="AlphaFoldDB" id="A0AAW2YAI9"/>
<protein>
    <submittedName>
        <fullName evidence="1">Retrovirus-related Pol polyprotein from transposon TNT 1-94</fullName>
    </submittedName>
</protein>
<dbReference type="PANTHER" id="PTHR11439">
    <property type="entry name" value="GAG-POL-RELATED RETROTRANSPOSON"/>
    <property type="match status" value="1"/>
</dbReference>
<dbReference type="PANTHER" id="PTHR11439:SF463">
    <property type="entry name" value="REVERSE TRANSCRIPTASE TY1_COPIA-TYPE DOMAIN-CONTAINING PROTEIN"/>
    <property type="match status" value="1"/>
</dbReference>
<feature type="non-terminal residue" evidence="1">
    <location>
        <position position="105"/>
    </location>
</feature>
<feature type="non-terminal residue" evidence="1">
    <location>
        <position position="1"/>
    </location>
</feature>
<dbReference type="EMBL" id="JACGWN010000001">
    <property type="protein sequence ID" value="KAL0462898.1"/>
    <property type="molecule type" value="Genomic_DNA"/>
</dbReference>
<proteinExistence type="predicted"/>
<organism evidence="1">
    <name type="scientific">Sesamum latifolium</name>
    <dbReference type="NCBI Taxonomy" id="2727402"/>
    <lineage>
        <taxon>Eukaryota</taxon>
        <taxon>Viridiplantae</taxon>
        <taxon>Streptophyta</taxon>
        <taxon>Embryophyta</taxon>
        <taxon>Tracheophyta</taxon>
        <taxon>Spermatophyta</taxon>
        <taxon>Magnoliopsida</taxon>
        <taxon>eudicotyledons</taxon>
        <taxon>Gunneridae</taxon>
        <taxon>Pentapetalae</taxon>
        <taxon>asterids</taxon>
        <taxon>lamiids</taxon>
        <taxon>Lamiales</taxon>
        <taxon>Pedaliaceae</taxon>
        <taxon>Sesamum</taxon>
    </lineage>
</organism>
<reference evidence="1" key="2">
    <citation type="journal article" date="2024" name="Plant">
        <title>Genomic evolution and insights into agronomic trait innovations of Sesamum species.</title>
        <authorList>
            <person name="Miao H."/>
            <person name="Wang L."/>
            <person name="Qu L."/>
            <person name="Liu H."/>
            <person name="Sun Y."/>
            <person name="Le M."/>
            <person name="Wang Q."/>
            <person name="Wei S."/>
            <person name="Zheng Y."/>
            <person name="Lin W."/>
            <person name="Duan Y."/>
            <person name="Cao H."/>
            <person name="Xiong S."/>
            <person name="Wang X."/>
            <person name="Wei L."/>
            <person name="Li C."/>
            <person name="Ma Q."/>
            <person name="Ju M."/>
            <person name="Zhao R."/>
            <person name="Li G."/>
            <person name="Mu C."/>
            <person name="Tian Q."/>
            <person name="Mei H."/>
            <person name="Zhang T."/>
            <person name="Gao T."/>
            <person name="Zhang H."/>
        </authorList>
    </citation>
    <scope>NUCLEOTIDE SEQUENCE</scope>
    <source>
        <strain evidence="1">KEN1</strain>
    </source>
</reference>
<reference evidence="1" key="1">
    <citation type="submission" date="2020-06" db="EMBL/GenBank/DDBJ databases">
        <authorList>
            <person name="Li T."/>
            <person name="Hu X."/>
            <person name="Zhang T."/>
            <person name="Song X."/>
            <person name="Zhang H."/>
            <person name="Dai N."/>
            <person name="Sheng W."/>
            <person name="Hou X."/>
            <person name="Wei L."/>
        </authorList>
    </citation>
    <scope>NUCLEOTIDE SEQUENCE</scope>
    <source>
        <strain evidence="1">KEN1</strain>
        <tissue evidence="1">Leaf</tissue>
    </source>
</reference>
<sequence length="105" mass="12146">SVDDHKSTIGCLFMLGSNAISWCSKKQPSIALSSSEDEYMVVSLVVCQAIRLRRILGDMKQHQKKATTIFYDNQSTISMTKNPFHHNRTRHIDTRHHYIRELVNE</sequence>
<accession>A0AAW2YAI9</accession>
<comment type="caution">
    <text evidence="1">The sequence shown here is derived from an EMBL/GenBank/DDBJ whole genome shotgun (WGS) entry which is preliminary data.</text>
</comment>